<dbReference type="InterPro" id="IPR007272">
    <property type="entry name" value="Sulf_transp_TsuA/YedE"/>
</dbReference>
<sequence>MKPLIGLVTGIVFGFLLQKARVLRYDKQVGALRLKDMTIVKFMLAHIMVAMVGIYLLQDMGLVKLSPKATVLGANIFGGLIFGLGWGLVGYCPGTAAGALGEGRVDAVFAMLGMLVGASLFAHTYPWLKATVYTWGVFGKVTLPVVLGVNHWLVIAVLLVLYAGLLRFLERRNL</sequence>
<gene>
    <name evidence="2" type="ORF">F8A88_03170</name>
</gene>
<dbReference type="OrthoDB" id="9790409at2"/>
<dbReference type="Proteomes" id="UP000438699">
    <property type="component" value="Unassembled WGS sequence"/>
</dbReference>
<dbReference type="AlphaFoldDB" id="A0A6N6N4W4"/>
<reference evidence="2 3" key="1">
    <citation type="journal article" date="2017" name="Int. J. Syst. Evol. Microbiol.">
        <title>Desulfovibrio senegalensis sp. nov., a mesophilic sulfate reducer isolated from marine sediment.</title>
        <authorList>
            <person name="Thioye A."/>
            <person name="Gam Z.B.A."/>
            <person name="Mbengue M."/>
            <person name="Cayol J.L."/>
            <person name="Joseph-Bartoli M."/>
            <person name="Toure-Kane C."/>
            <person name="Labat M."/>
        </authorList>
    </citation>
    <scope>NUCLEOTIDE SEQUENCE [LARGE SCALE GENOMIC DNA]</scope>
    <source>
        <strain evidence="2 3">DSM 101509</strain>
    </source>
</reference>
<comment type="caution">
    <text evidence="2">The sequence shown here is derived from an EMBL/GenBank/DDBJ whole genome shotgun (WGS) entry which is preliminary data.</text>
</comment>
<keyword evidence="1" id="KW-0812">Transmembrane</keyword>
<accession>A0A6N6N4W4</accession>
<organism evidence="2 3">
    <name type="scientific">Pseudodesulfovibrio senegalensis</name>
    <dbReference type="NCBI Taxonomy" id="1721087"/>
    <lineage>
        <taxon>Bacteria</taxon>
        <taxon>Pseudomonadati</taxon>
        <taxon>Thermodesulfobacteriota</taxon>
        <taxon>Desulfovibrionia</taxon>
        <taxon>Desulfovibrionales</taxon>
        <taxon>Desulfovibrionaceae</taxon>
    </lineage>
</organism>
<feature type="transmembrane region" description="Helical" evidence="1">
    <location>
        <begin position="108"/>
        <end position="128"/>
    </location>
</feature>
<keyword evidence="3" id="KW-1185">Reference proteome</keyword>
<dbReference type="EMBL" id="WAIE01000001">
    <property type="protein sequence ID" value="KAB1443280.1"/>
    <property type="molecule type" value="Genomic_DNA"/>
</dbReference>
<dbReference type="RefSeq" id="WP_151149612.1">
    <property type="nucleotide sequence ID" value="NZ_WAIE01000001.1"/>
</dbReference>
<name>A0A6N6N4W4_9BACT</name>
<feature type="transmembrane region" description="Helical" evidence="1">
    <location>
        <begin position="38"/>
        <end position="57"/>
    </location>
</feature>
<keyword evidence="1" id="KW-1133">Transmembrane helix</keyword>
<evidence type="ECO:0000313" key="3">
    <source>
        <dbReference type="Proteomes" id="UP000438699"/>
    </source>
</evidence>
<feature type="transmembrane region" description="Helical" evidence="1">
    <location>
        <begin position="149"/>
        <end position="169"/>
    </location>
</feature>
<protein>
    <submittedName>
        <fullName evidence="2">YeeE/YedE family protein</fullName>
    </submittedName>
</protein>
<dbReference type="Pfam" id="PF04143">
    <property type="entry name" value="Sulf_transp"/>
    <property type="match status" value="1"/>
</dbReference>
<evidence type="ECO:0000313" key="2">
    <source>
        <dbReference type="EMBL" id="KAB1443280.1"/>
    </source>
</evidence>
<feature type="transmembrane region" description="Helical" evidence="1">
    <location>
        <begin position="69"/>
        <end position="88"/>
    </location>
</feature>
<keyword evidence="1" id="KW-0472">Membrane</keyword>
<evidence type="ECO:0000256" key="1">
    <source>
        <dbReference type="SAM" id="Phobius"/>
    </source>
</evidence>
<proteinExistence type="predicted"/>